<dbReference type="RefSeq" id="WP_036068233.1">
    <property type="nucleotide sequence ID" value="NZ_AODD01000035.1"/>
</dbReference>
<protein>
    <submittedName>
        <fullName evidence="2">Uncharacterized protein</fullName>
    </submittedName>
</protein>
<comment type="caution">
    <text evidence="2">The sequence shown here is derived from an EMBL/GenBank/DDBJ whole genome shotgun (WGS) entry which is preliminary data.</text>
</comment>
<keyword evidence="3" id="KW-1185">Reference proteome</keyword>
<organism evidence="2 3">
    <name type="scientific">Listeria grandensis FSL F6-0971</name>
    <dbReference type="NCBI Taxonomy" id="1265819"/>
    <lineage>
        <taxon>Bacteria</taxon>
        <taxon>Bacillati</taxon>
        <taxon>Bacillota</taxon>
        <taxon>Bacilli</taxon>
        <taxon>Bacillales</taxon>
        <taxon>Listeriaceae</taxon>
        <taxon>Listeria</taxon>
    </lineage>
</organism>
<reference evidence="2 3" key="1">
    <citation type="journal article" date="2014" name="Int. J. Syst. Evol. Microbiol.">
        <title>Listeria floridensis sp. nov., Listeria aquatica sp. nov., Listeria cornellensis sp. nov., Listeria riparia sp. nov. and Listeria grandensis sp. nov., from agricultural and natural environments.</title>
        <authorList>
            <person name="den Bakker H.C."/>
            <person name="Warchocki S."/>
            <person name="Wright E.M."/>
            <person name="Allred A.F."/>
            <person name="Ahlstrom C."/>
            <person name="Manuel C.S."/>
            <person name="Stasiewicz M.J."/>
            <person name="Burrell A."/>
            <person name="Roof S."/>
            <person name="Strawn L."/>
            <person name="Fortes E.D."/>
            <person name="Nightingale K.K."/>
            <person name="Kephart D."/>
            <person name="Wiedmann M."/>
        </authorList>
    </citation>
    <scope>NUCLEOTIDE SEQUENCE [LARGE SCALE GENOMIC DNA]</scope>
    <source>
        <strain evidence="3">FSL F6-971</strain>
    </source>
</reference>
<dbReference type="EMBL" id="AODD01000035">
    <property type="protein sequence ID" value="EUJ18504.1"/>
    <property type="molecule type" value="Genomic_DNA"/>
</dbReference>
<dbReference type="OrthoDB" id="2364671at2"/>
<proteinExistence type="predicted"/>
<accession>W7ATR3</accession>
<evidence type="ECO:0000313" key="2">
    <source>
        <dbReference type="EMBL" id="EUJ18504.1"/>
    </source>
</evidence>
<gene>
    <name evidence="2" type="ORF">PGRAN_15602</name>
</gene>
<keyword evidence="1" id="KW-0472">Membrane</keyword>
<evidence type="ECO:0000256" key="1">
    <source>
        <dbReference type="SAM" id="Phobius"/>
    </source>
</evidence>
<keyword evidence="1" id="KW-0812">Transmembrane</keyword>
<feature type="transmembrane region" description="Helical" evidence="1">
    <location>
        <begin position="12"/>
        <end position="33"/>
    </location>
</feature>
<name>W7ATR3_9LIST</name>
<dbReference type="AlphaFoldDB" id="W7ATR3"/>
<evidence type="ECO:0000313" key="3">
    <source>
        <dbReference type="Proteomes" id="UP000019253"/>
    </source>
</evidence>
<dbReference type="STRING" id="1265819.PGRAN_15602"/>
<sequence>MKLKRVGGYEKKIVSSIIAVMIVFVLPISALAASVNGSYDFKGGLYTRSFGMGAGSSVRVTTTPTKWPTGKFHITLTLQQSLGYIGWAKTDASWNYSHVKDTSASLYAKGRGVYRAYMKSSILPNNQPFKGKVLID</sequence>
<dbReference type="Proteomes" id="UP000019253">
    <property type="component" value="Unassembled WGS sequence"/>
</dbReference>
<keyword evidence="1" id="KW-1133">Transmembrane helix</keyword>